<evidence type="ECO:0000259" key="1">
    <source>
        <dbReference type="Pfam" id="PF05649"/>
    </source>
</evidence>
<evidence type="ECO:0000313" key="3">
    <source>
        <dbReference type="Proteomes" id="UP000274131"/>
    </source>
</evidence>
<accession>A0A0N4V873</accession>
<dbReference type="InterPro" id="IPR024079">
    <property type="entry name" value="MetalloPept_cat_dom_sf"/>
</dbReference>
<reference evidence="2 3" key="2">
    <citation type="submission" date="2018-10" db="EMBL/GenBank/DDBJ databases">
        <authorList>
            <consortium name="Pathogen Informatics"/>
        </authorList>
    </citation>
    <scope>NUCLEOTIDE SEQUENCE [LARGE SCALE GENOMIC DNA]</scope>
</reference>
<dbReference type="Gene3D" id="1.10.1380.10">
    <property type="entry name" value="Neutral endopeptidase , domain2"/>
    <property type="match status" value="1"/>
</dbReference>
<sequence length="133" mass="15770">MCSGWIASHPIPTKLGRINTLLQEQMMVAKQIHSLLESEQHGETNRPMKFARRFYASCTNSRQRDYLKSIPLYKKMKRVAHWPLFEPDVWLKDQFDLTLTLSRLIPQNHLLFSYRVEVNSLRVDEYIPMVSTY</sequence>
<dbReference type="InterPro" id="IPR042089">
    <property type="entry name" value="Peptidase_M13_dom_2"/>
</dbReference>
<dbReference type="Pfam" id="PF05649">
    <property type="entry name" value="Peptidase_M13_N"/>
    <property type="match status" value="1"/>
</dbReference>
<dbReference type="InterPro" id="IPR008753">
    <property type="entry name" value="Peptidase_M13_N"/>
</dbReference>
<proteinExistence type="predicted"/>
<dbReference type="EMBL" id="UXUI01008383">
    <property type="protein sequence ID" value="VDD91363.1"/>
    <property type="molecule type" value="Genomic_DNA"/>
</dbReference>
<name>A0A0N4V873_ENTVE</name>
<reference evidence="4" key="1">
    <citation type="submission" date="2017-02" db="UniProtKB">
        <authorList>
            <consortium name="WormBaseParasite"/>
        </authorList>
    </citation>
    <scope>IDENTIFICATION</scope>
</reference>
<protein>
    <submittedName>
        <fullName evidence="4">Peptidase_M13_N domain-containing protein</fullName>
    </submittedName>
</protein>
<dbReference type="Gene3D" id="3.40.390.10">
    <property type="entry name" value="Collagenase (Catalytic Domain)"/>
    <property type="match status" value="1"/>
</dbReference>
<evidence type="ECO:0000313" key="4">
    <source>
        <dbReference type="WBParaSite" id="EVEC_0000654001-mRNA-1"/>
    </source>
</evidence>
<organism evidence="4">
    <name type="scientific">Enterobius vermicularis</name>
    <name type="common">Human pinworm</name>
    <dbReference type="NCBI Taxonomy" id="51028"/>
    <lineage>
        <taxon>Eukaryota</taxon>
        <taxon>Metazoa</taxon>
        <taxon>Ecdysozoa</taxon>
        <taxon>Nematoda</taxon>
        <taxon>Chromadorea</taxon>
        <taxon>Rhabditida</taxon>
        <taxon>Spirurina</taxon>
        <taxon>Oxyuridomorpha</taxon>
        <taxon>Oxyuroidea</taxon>
        <taxon>Oxyuridae</taxon>
        <taxon>Enterobius</taxon>
    </lineage>
</organism>
<evidence type="ECO:0000313" key="2">
    <source>
        <dbReference type="EMBL" id="VDD91363.1"/>
    </source>
</evidence>
<dbReference type="GO" id="GO:0006508">
    <property type="term" value="P:proteolysis"/>
    <property type="evidence" value="ECO:0007669"/>
    <property type="project" value="InterPro"/>
</dbReference>
<dbReference type="GO" id="GO:0008237">
    <property type="term" value="F:metallopeptidase activity"/>
    <property type="evidence" value="ECO:0007669"/>
    <property type="project" value="InterPro"/>
</dbReference>
<dbReference type="STRING" id="51028.A0A0N4V873"/>
<gene>
    <name evidence="2" type="ORF">EVEC_LOCUS6114</name>
</gene>
<dbReference type="WBParaSite" id="EVEC_0000654001-mRNA-1">
    <property type="protein sequence ID" value="EVEC_0000654001-mRNA-1"/>
    <property type="gene ID" value="EVEC_0000654001"/>
</dbReference>
<dbReference type="Proteomes" id="UP000274131">
    <property type="component" value="Unassembled WGS sequence"/>
</dbReference>
<dbReference type="SUPFAM" id="SSF55486">
    <property type="entry name" value="Metalloproteases ('zincins'), catalytic domain"/>
    <property type="match status" value="1"/>
</dbReference>
<keyword evidence="3" id="KW-1185">Reference proteome</keyword>
<feature type="domain" description="Peptidase M13 N-terminal" evidence="1">
    <location>
        <begin position="2"/>
        <end position="130"/>
    </location>
</feature>
<dbReference type="AlphaFoldDB" id="A0A0N4V873"/>